<feature type="signal peptide" evidence="1">
    <location>
        <begin position="1"/>
        <end position="25"/>
    </location>
</feature>
<accession>M9RGU1</accession>
<dbReference type="Proteomes" id="UP000005307">
    <property type="component" value="Chromosome"/>
</dbReference>
<feature type="chain" id="PRO_5004102073" evidence="1">
    <location>
        <begin position="26"/>
        <end position="160"/>
    </location>
</feature>
<evidence type="ECO:0000313" key="3">
    <source>
        <dbReference type="Proteomes" id="UP000005307"/>
    </source>
</evidence>
<dbReference type="RefSeq" id="WP_015501547.1">
    <property type="nucleotide sequence ID" value="NC_020911.1"/>
</dbReference>
<dbReference type="OrthoDB" id="9865234at2"/>
<organism evidence="2 3">
    <name type="scientific">Octadecabacter antarcticus 307</name>
    <dbReference type="NCBI Taxonomy" id="391626"/>
    <lineage>
        <taxon>Bacteria</taxon>
        <taxon>Pseudomonadati</taxon>
        <taxon>Pseudomonadota</taxon>
        <taxon>Alphaproteobacteria</taxon>
        <taxon>Rhodobacterales</taxon>
        <taxon>Roseobacteraceae</taxon>
        <taxon>Octadecabacter</taxon>
    </lineage>
</organism>
<dbReference type="EMBL" id="CP003740">
    <property type="protein sequence ID" value="AGI69626.1"/>
    <property type="molecule type" value="Genomic_DNA"/>
</dbReference>
<dbReference type="HOGENOM" id="CLU_1650397_0_0_5"/>
<proteinExistence type="predicted"/>
<protein>
    <submittedName>
        <fullName evidence="2">Uncharacterized protein</fullName>
    </submittedName>
</protein>
<dbReference type="AlphaFoldDB" id="M9RGU1"/>
<sequence length="160" mass="17276">MTRYLAIIRLVFAMALISASTIAHADVWYTTPAHQGYCGEECYTQPAAWIDTQDGEYTFGVSCGYAMILAGPAMMQPQPPFSATEMVIDGQSLGNFAVYNGLNDTYVSATNPAAQSPSQIQDAIRFGSALRLRITNSQPLDFTLSGSRAAIKTMSGLCRN</sequence>
<evidence type="ECO:0000256" key="1">
    <source>
        <dbReference type="SAM" id="SignalP"/>
    </source>
</evidence>
<keyword evidence="1" id="KW-0732">Signal</keyword>
<name>M9RGU1_9RHOB</name>
<dbReference type="STRING" id="391626.OAN307_c42290"/>
<reference evidence="2 3" key="1">
    <citation type="journal article" date="2013" name="PLoS ONE">
        <title>Poles Apart: Arctic and Antarctic Octadecabacter strains Share High Genome Plasticity and a New Type of Xanthorhodopsin.</title>
        <authorList>
            <person name="Vollmers J."/>
            <person name="Voget S."/>
            <person name="Dietrich S."/>
            <person name="Gollnow K."/>
            <person name="Smits M."/>
            <person name="Meyer K."/>
            <person name="Brinkhoff T."/>
            <person name="Simon M."/>
            <person name="Daniel R."/>
        </authorList>
    </citation>
    <scope>NUCLEOTIDE SEQUENCE [LARGE SCALE GENOMIC DNA]</scope>
    <source>
        <strain evidence="2 3">307</strain>
    </source>
</reference>
<dbReference type="KEGG" id="oat:OAN307_c42290"/>
<evidence type="ECO:0000313" key="2">
    <source>
        <dbReference type="EMBL" id="AGI69626.1"/>
    </source>
</evidence>
<gene>
    <name evidence="2" type="ORF">OAN307_c42290</name>
</gene>
<keyword evidence="3" id="KW-1185">Reference proteome</keyword>